<feature type="non-terminal residue" evidence="2">
    <location>
        <position position="80"/>
    </location>
</feature>
<proteinExistence type="predicted"/>
<reference evidence="2" key="1">
    <citation type="journal article" date="2014" name="Front. Microbiol.">
        <title>High frequency of phylogenetically diverse reductive dehalogenase-homologous genes in deep subseafloor sedimentary metagenomes.</title>
        <authorList>
            <person name="Kawai M."/>
            <person name="Futagami T."/>
            <person name="Toyoda A."/>
            <person name="Takaki Y."/>
            <person name="Nishi S."/>
            <person name="Hori S."/>
            <person name="Arai W."/>
            <person name="Tsubouchi T."/>
            <person name="Morono Y."/>
            <person name="Uchiyama I."/>
            <person name="Ito T."/>
            <person name="Fujiyama A."/>
            <person name="Inagaki F."/>
            <person name="Takami H."/>
        </authorList>
    </citation>
    <scope>NUCLEOTIDE SEQUENCE</scope>
    <source>
        <strain evidence="2">Expedition CK06-06</strain>
    </source>
</reference>
<dbReference type="SUPFAM" id="SSF53067">
    <property type="entry name" value="Actin-like ATPase domain"/>
    <property type="match status" value="1"/>
</dbReference>
<evidence type="ECO:0000313" key="2">
    <source>
        <dbReference type="EMBL" id="GAG41984.1"/>
    </source>
</evidence>
<name>X0XFP4_9ZZZZ</name>
<feature type="region of interest" description="Disordered" evidence="1">
    <location>
        <begin position="60"/>
        <end position="80"/>
    </location>
</feature>
<dbReference type="InterPro" id="IPR043129">
    <property type="entry name" value="ATPase_NBD"/>
</dbReference>
<evidence type="ECO:0000256" key="1">
    <source>
        <dbReference type="SAM" id="MobiDB-lite"/>
    </source>
</evidence>
<sequence length="80" mass="8180">AGGGALNACLRELLGRRLGVELTVPDRPQTVGALGAALIARGSPLTTPCLDPGVTMRHAPRTATPLASPHPSAYNMPLLT</sequence>
<dbReference type="AlphaFoldDB" id="X0XFP4"/>
<comment type="caution">
    <text evidence="2">The sequence shown here is derived from an EMBL/GenBank/DDBJ whole genome shotgun (WGS) entry which is preliminary data.</text>
</comment>
<dbReference type="EMBL" id="BARS01058831">
    <property type="protein sequence ID" value="GAG41984.1"/>
    <property type="molecule type" value="Genomic_DNA"/>
</dbReference>
<organism evidence="2">
    <name type="scientific">marine sediment metagenome</name>
    <dbReference type="NCBI Taxonomy" id="412755"/>
    <lineage>
        <taxon>unclassified sequences</taxon>
        <taxon>metagenomes</taxon>
        <taxon>ecological metagenomes</taxon>
    </lineage>
</organism>
<dbReference type="Gene3D" id="3.30.420.40">
    <property type="match status" value="2"/>
</dbReference>
<evidence type="ECO:0008006" key="3">
    <source>
        <dbReference type="Google" id="ProtNLM"/>
    </source>
</evidence>
<gene>
    <name evidence="2" type="ORF">S01H1_85576</name>
</gene>
<accession>X0XFP4</accession>
<protein>
    <recommendedName>
        <fullName evidence="3">Carbohydrate kinase FGGY C-terminal domain-containing protein</fullName>
    </recommendedName>
</protein>
<feature type="non-terminal residue" evidence="2">
    <location>
        <position position="1"/>
    </location>
</feature>